<dbReference type="GO" id="GO:0000034">
    <property type="term" value="F:adenine deaminase activity"/>
    <property type="evidence" value="ECO:0007669"/>
    <property type="project" value="UniProtKB-EC"/>
</dbReference>
<evidence type="ECO:0000313" key="11">
    <source>
        <dbReference type="Proteomes" id="UP001332192"/>
    </source>
</evidence>
<dbReference type="SUPFAM" id="SSF51556">
    <property type="entry name" value="Metallo-dependent hydrolases"/>
    <property type="match status" value="1"/>
</dbReference>
<organism evidence="10 11">
    <name type="scientific">Carboxydichorda subterranea</name>
    <dbReference type="NCBI Taxonomy" id="3109565"/>
    <lineage>
        <taxon>Bacteria</taxon>
        <taxon>Bacillati</taxon>
        <taxon>Bacillota</taxon>
        <taxon>Limnochordia</taxon>
        <taxon>Limnochordales</taxon>
        <taxon>Geochordaceae</taxon>
        <taxon>Carboxydichorda</taxon>
    </lineage>
</organism>
<evidence type="ECO:0000313" key="10">
    <source>
        <dbReference type="EMBL" id="WRP16262.1"/>
    </source>
</evidence>
<feature type="domain" description="Amidohydrolase-related" evidence="8">
    <location>
        <begin position="93"/>
        <end position="370"/>
    </location>
</feature>
<dbReference type="RefSeq" id="WP_324715534.1">
    <property type="nucleotide sequence ID" value="NZ_CP141615.1"/>
</dbReference>
<dbReference type="HAMAP" id="MF_01518">
    <property type="entry name" value="Adenine_deamin"/>
    <property type="match status" value="1"/>
</dbReference>
<gene>
    <name evidence="6 10" type="primary">ade</name>
    <name evidence="10" type="ORF">U7230_09115</name>
</gene>
<evidence type="ECO:0000256" key="6">
    <source>
        <dbReference type="HAMAP-Rule" id="MF_01518"/>
    </source>
</evidence>
<sequence>MAGKAGWTTPEGPAAPSGSPGGPLAPEEVRKAVAVAAGREAGSVMLRGVDVVNVFTGEILPGPVVFAGRLIAATGEQAARSQAREVVELPGGLVVPGFVDGHVHLESALVEPREYARAVVPRGVTAVVWDPHEWANVVGKVAFEAASASTRGLPLDVFLTASSSVPASPLETAGACLGAGDLDEALAMDGVVGLAELMNFPGVAAGDEQELRKIWMAERRGKVTDGHAPLLGGRALSAYVAAGVASDHESVSLEEAREKLRLGMMVFIREGSAARNLADLLPLVTPRTKDRFCLVTDDRHPHDLVREGGVDHAVRKAVALGLDLPTAVQMATLNPCRYFGLRRRGAVAPGYRADVVVLDPVDLSARAVFKDGRMVAAHGRLLVEVDAPTDPRLLHTVHLPPLSLERIRLPRVEAGAVRAIGLLPGQIVTRALAVEPPVVDAQVVAAPEQDLVKLVVIERHGRSGGIGVGLLQGLGLKRGALASTVAHDAHNLIVAGVSDDDILAAARAVARSGGGFAAVEGGRVLAELPLPVAGLMSQRPLPEVVEALDRLELAARNLGVQLAAPFMALSFMALSVIPELKLTDRGLVDASAGQVVSWAAGPAARG</sequence>
<dbReference type="Pfam" id="PF13382">
    <property type="entry name" value="Adenine_deam_C"/>
    <property type="match status" value="1"/>
</dbReference>
<evidence type="ECO:0000256" key="4">
    <source>
        <dbReference type="ARBA" id="ARBA00023211"/>
    </source>
</evidence>
<dbReference type="InterPro" id="IPR006679">
    <property type="entry name" value="Adenine_deam"/>
</dbReference>
<dbReference type="EMBL" id="CP141615">
    <property type="protein sequence ID" value="WRP16262.1"/>
    <property type="molecule type" value="Genomic_DNA"/>
</dbReference>
<dbReference type="EC" id="3.5.4.2" evidence="2 6"/>
<dbReference type="Gene3D" id="3.20.20.140">
    <property type="entry name" value="Metal-dependent hydrolases"/>
    <property type="match status" value="1"/>
</dbReference>
<dbReference type="SUPFAM" id="SSF51338">
    <property type="entry name" value="Composite domain of metallo-dependent hydrolases"/>
    <property type="match status" value="1"/>
</dbReference>
<dbReference type="InterPro" id="IPR011059">
    <property type="entry name" value="Metal-dep_hydrolase_composite"/>
</dbReference>
<name>A0ABZ1BTX1_9FIRM</name>
<accession>A0ABZ1BTX1</accession>
<keyword evidence="3 6" id="KW-0378">Hydrolase</keyword>
<feature type="domain" description="Adenine deaminase C-terminal" evidence="9">
    <location>
        <begin position="426"/>
        <end position="592"/>
    </location>
</feature>
<dbReference type="NCBIfam" id="TIGR01178">
    <property type="entry name" value="ade"/>
    <property type="match status" value="1"/>
</dbReference>
<protein>
    <recommendedName>
        <fullName evidence="2 6">Adenine deaminase</fullName>
        <shortName evidence="6">Adenase</shortName>
        <shortName evidence="6">Adenine aminase</shortName>
        <ecNumber evidence="2 6">3.5.4.2</ecNumber>
    </recommendedName>
</protein>
<comment type="catalytic activity">
    <reaction evidence="5 6">
        <text>adenine + H2O + H(+) = hypoxanthine + NH4(+)</text>
        <dbReference type="Rhea" id="RHEA:23688"/>
        <dbReference type="ChEBI" id="CHEBI:15377"/>
        <dbReference type="ChEBI" id="CHEBI:15378"/>
        <dbReference type="ChEBI" id="CHEBI:16708"/>
        <dbReference type="ChEBI" id="CHEBI:17368"/>
        <dbReference type="ChEBI" id="CHEBI:28938"/>
        <dbReference type="EC" id="3.5.4.2"/>
    </reaction>
</comment>
<dbReference type="Gene3D" id="2.30.40.10">
    <property type="entry name" value="Urease, subunit C, domain 1"/>
    <property type="match status" value="1"/>
</dbReference>
<comment type="cofactor">
    <cofactor evidence="6">
        <name>Mn(2+)</name>
        <dbReference type="ChEBI" id="CHEBI:29035"/>
    </cofactor>
</comment>
<feature type="region of interest" description="Disordered" evidence="7">
    <location>
        <begin position="1"/>
        <end position="25"/>
    </location>
</feature>
<reference evidence="10 11" key="1">
    <citation type="journal article" date="2024" name="Front. Microbiol.">
        <title>Novel thermophilic genera Geochorda gen. nov. and Carboxydochorda gen. nov. from the deep terrestrial subsurface reveal the ecophysiological diversity in the class Limnochordia.</title>
        <authorList>
            <person name="Karnachuk O.V."/>
            <person name="Lukina A.P."/>
            <person name="Avakyan M.R."/>
            <person name="Kadnikov V.V."/>
            <person name="Begmatov S."/>
            <person name="Beletsky A.V."/>
            <person name="Vlasova K.G."/>
            <person name="Novikov A.A."/>
            <person name="Shcherbakova V.A."/>
            <person name="Mardanov A.V."/>
            <person name="Ravin N.V."/>
        </authorList>
    </citation>
    <scope>NUCLEOTIDE SEQUENCE [LARGE SCALE GENOMIC DNA]</scope>
    <source>
        <strain evidence="10 11">L945</strain>
    </source>
</reference>
<dbReference type="InterPro" id="IPR006680">
    <property type="entry name" value="Amidohydro-rel"/>
</dbReference>
<evidence type="ECO:0000256" key="1">
    <source>
        <dbReference type="ARBA" id="ARBA00006773"/>
    </source>
</evidence>
<dbReference type="InterPro" id="IPR032466">
    <property type="entry name" value="Metal_Hydrolase"/>
</dbReference>
<evidence type="ECO:0000256" key="2">
    <source>
        <dbReference type="ARBA" id="ARBA00012782"/>
    </source>
</evidence>
<evidence type="ECO:0000256" key="7">
    <source>
        <dbReference type="SAM" id="MobiDB-lite"/>
    </source>
</evidence>
<evidence type="ECO:0000259" key="8">
    <source>
        <dbReference type="Pfam" id="PF01979"/>
    </source>
</evidence>
<feature type="compositionally biased region" description="Low complexity" evidence="7">
    <location>
        <begin position="10"/>
        <end position="25"/>
    </location>
</feature>
<dbReference type="Proteomes" id="UP001332192">
    <property type="component" value="Chromosome"/>
</dbReference>
<keyword evidence="11" id="KW-1185">Reference proteome</keyword>
<dbReference type="Pfam" id="PF01979">
    <property type="entry name" value="Amidohydro_1"/>
    <property type="match status" value="1"/>
</dbReference>
<dbReference type="InterPro" id="IPR026912">
    <property type="entry name" value="Adenine_deam_C"/>
</dbReference>
<evidence type="ECO:0000256" key="5">
    <source>
        <dbReference type="ARBA" id="ARBA00047720"/>
    </source>
</evidence>
<evidence type="ECO:0000259" key="9">
    <source>
        <dbReference type="Pfam" id="PF13382"/>
    </source>
</evidence>
<comment type="similarity">
    <text evidence="1 6">Belongs to the metallo-dependent hydrolases superfamily. Adenine deaminase family.</text>
</comment>
<proteinExistence type="inferred from homology"/>
<dbReference type="CDD" id="cd01295">
    <property type="entry name" value="AdeC"/>
    <property type="match status" value="1"/>
</dbReference>
<keyword evidence="4 6" id="KW-0464">Manganese</keyword>
<dbReference type="PANTHER" id="PTHR11113">
    <property type="entry name" value="N-ACETYLGLUCOSAMINE-6-PHOSPHATE DEACETYLASE"/>
    <property type="match status" value="1"/>
</dbReference>
<dbReference type="PANTHER" id="PTHR11113:SF2">
    <property type="entry name" value="ADENINE DEAMINASE"/>
    <property type="match status" value="1"/>
</dbReference>
<evidence type="ECO:0000256" key="3">
    <source>
        <dbReference type="ARBA" id="ARBA00022801"/>
    </source>
</evidence>